<dbReference type="Pfam" id="PF01764">
    <property type="entry name" value="Lipase_3"/>
    <property type="match status" value="1"/>
</dbReference>
<feature type="domain" description="Fungal lipase-type" evidence="1">
    <location>
        <begin position="245"/>
        <end position="408"/>
    </location>
</feature>
<dbReference type="EC" id="3.1.1.-" evidence="2"/>
<evidence type="ECO:0000259" key="1">
    <source>
        <dbReference type="Pfam" id="PF01764"/>
    </source>
</evidence>
<dbReference type="AlphaFoldDB" id="A0AAD8XYL1"/>
<dbReference type="GO" id="GO:0016787">
    <property type="term" value="F:hydrolase activity"/>
    <property type="evidence" value="ECO:0007669"/>
    <property type="project" value="UniProtKB-KW"/>
</dbReference>
<evidence type="ECO:0000313" key="2">
    <source>
        <dbReference type="EMBL" id="KAK1735661.1"/>
    </source>
</evidence>
<dbReference type="PANTHER" id="PTHR45856">
    <property type="entry name" value="ALPHA/BETA-HYDROLASES SUPERFAMILY PROTEIN"/>
    <property type="match status" value="1"/>
</dbReference>
<reference evidence="2" key="1">
    <citation type="submission" date="2023-06" db="EMBL/GenBank/DDBJ databases">
        <title>Survivors Of The Sea: Transcriptome response of Skeletonema marinoi to long-term dormancy.</title>
        <authorList>
            <person name="Pinder M.I.M."/>
            <person name="Kourtchenko O."/>
            <person name="Robertson E.K."/>
            <person name="Larsson T."/>
            <person name="Maumus F."/>
            <person name="Osuna-Cruz C.M."/>
            <person name="Vancaester E."/>
            <person name="Stenow R."/>
            <person name="Vandepoele K."/>
            <person name="Ploug H."/>
            <person name="Bruchert V."/>
            <person name="Godhe A."/>
            <person name="Topel M."/>
        </authorList>
    </citation>
    <scope>NUCLEOTIDE SEQUENCE</scope>
    <source>
        <strain evidence="2">R05AC</strain>
    </source>
</reference>
<dbReference type="InterPro" id="IPR002921">
    <property type="entry name" value="Fungal_lipase-type"/>
</dbReference>
<keyword evidence="3" id="KW-1185">Reference proteome</keyword>
<dbReference type="Gene3D" id="3.40.50.1820">
    <property type="entry name" value="alpha/beta hydrolase"/>
    <property type="match status" value="1"/>
</dbReference>
<dbReference type="Proteomes" id="UP001224775">
    <property type="component" value="Unassembled WGS sequence"/>
</dbReference>
<organism evidence="2 3">
    <name type="scientific">Skeletonema marinoi</name>
    <dbReference type="NCBI Taxonomy" id="267567"/>
    <lineage>
        <taxon>Eukaryota</taxon>
        <taxon>Sar</taxon>
        <taxon>Stramenopiles</taxon>
        <taxon>Ochrophyta</taxon>
        <taxon>Bacillariophyta</taxon>
        <taxon>Coscinodiscophyceae</taxon>
        <taxon>Thalassiosirophycidae</taxon>
        <taxon>Thalassiosirales</taxon>
        <taxon>Skeletonemataceae</taxon>
        <taxon>Skeletonema</taxon>
        <taxon>Skeletonema marinoi-dohrnii complex</taxon>
    </lineage>
</organism>
<dbReference type="PANTHER" id="PTHR45856:SF24">
    <property type="entry name" value="FUNGAL LIPASE-LIKE DOMAIN-CONTAINING PROTEIN"/>
    <property type="match status" value="1"/>
</dbReference>
<comment type="caution">
    <text evidence="2">The sequence shown here is derived from an EMBL/GenBank/DDBJ whole genome shotgun (WGS) entry which is preliminary data.</text>
</comment>
<sequence>MLIPEPIEAALNFPWHVTKGIAHLSLWPVRAIMHTPDMPITPKPKDGESVYDIAEPMLDIASIIYYYTELRSETKNRLMKYAEKFNLSTKQIDDIRNAIVFTETSLEALKQVDQADASSSNVLADYQVSLKQLEDIKNRFNLTSGDIEVFATYFNILKEPKSAVSIKSDLLLYNDFISLAFRKSFGGSDWNVNNIVDMVNRDPKMYIKEIDDDFVDKSFAKFINGLDSELVYAIFVSPENKRVTVAFRGSVNANDWIANTHNLGVMTDFKLPGYTSEEAELRDSRNSYGRVHEGFYNYLFGKTAKGANGSYKSKSEEIMGLLVDLFDKECKGYSLFVTGHSLGGSMSTMFAARAATFGQFGKVTNVSFASPYCGDQGFRDHFYELEQKNLIRHIRFSNEEDVVPLIPFVAPNGLAPVEMYKHTGMNIRMYNASQLLFPKCRLFYPKMGSLSNEVRNAILNNVPMGLSVGVISKHLCPEYCSRLESSSEELKKISVEGLYEDADITGFSTDVVVKK</sequence>
<gene>
    <name evidence="2" type="ORF">QTG54_013824</name>
</gene>
<dbReference type="InterPro" id="IPR029058">
    <property type="entry name" value="AB_hydrolase_fold"/>
</dbReference>
<keyword evidence="2" id="KW-0378">Hydrolase</keyword>
<dbReference type="EMBL" id="JATAAI010000033">
    <property type="protein sequence ID" value="KAK1735661.1"/>
    <property type="molecule type" value="Genomic_DNA"/>
</dbReference>
<dbReference type="SUPFAM" id="SSF53474">
    <property type="entry name" value="alpha/beta-Hydrolases"/>
    <property type="match status" value="1"/>
</dbReference>
<dbReference type="CDD" id="cd00519">
    <property type="entry name" value="Lipase_3"/>
    <property type="match status" value="1"/>
</dbReference>
<dbReference type="GO" id="GO:0006629">
    <property type="term" value="P:lipid metabolic process"/>
    <property type="evidence" value="ECO:0007669"/>
    <property type="project" value="InterPro"/>
</dbReference>
<evidence type="ECO:0000313" key="3">
    <source>
        <dbReference type="Proteomes" id="UP001224775"/>
    </source>
</evidence>
<accession>A0AAD8XYL1</accession>
<protein>
    <submittedName>
        <fullName evidence="2">Lipase class 3 family protein</fullName>
        <ecNumber evidence="2">3.1.1.-</ecNumber>
    </submittedName>
</protein>
<proteinExistence type="predicted"/>
<dbReference type="InterPro" id="IPR051218">
    <property type="entry name" value="Sec_MonoDiacylglyc_Lipase"/>
</dbReference>
<name>A0AAD8XYL1_9STRA</name>